<accession>S5Y0S3</accession>
<dbReference type="AlphaFoldDB" id="S5Y0S3"/>
<keyword evidence="5 7" id="KW-0472">Membrane</keyword>
<dbReference type="NCBIfam" id="TIGR01297">
    <property type="entry name" value="CDF"/>
    <property type="match status" value="1"/>
</dbReference>
<feature type="transmembrane region" description="Helical" evidence="7">
    <location>
        <begin position="179"/>
        <end position="197"/>
    </location>
</feature>
<dbReference type="GO" id="GO:0005385">
    <property type="term" value="F:zinc ion transmembrane transporter activity"/>
    <property type="evidence" value="ECO:0007669"/>
    <property type="project" value="TreeGrafter"/>
</dbReference>
<dbReference type="Gene3D" id="1.20.1510.10">
    <property type="entry name" value="Cation efflux protein transmembrane domain"/>
    <property type="match status" value="1"/>
</dbReference>
<dbReference type="KEGG" id="pami:JCM7686_pAMI5p026"/>
<gene>
    <name evidence="9" type="ORF">JCM7686_pAMI5p026</name>
</gene>
<keyword evidence="3" id="KW-0864">Zinc transport</keyword>
<dbReference type="GO" id="GO:0005886">
    <property type="term" value="C:plasma membrane"/>
    <property type="evidence" value="ECO:0007669"/>
    <property type="project" value="TreeGrafter"/>
</dbReference>
<protein>
    <submittedName>
        <fullName evidence="9">Co/Zn/Cd efflux system component</fullName>
    </submittedName>
</protein>
<comment type="subcellular location">
    <subcellularLocation>
        <location evidence="1">Membrane</location>
        <topology evidence="1">Multi-pass membrane protein</topology>
    </subcellularLocation>
</comment>
<evidence type="ECO:0000256" key="5">
    <source>
        <dbReference type="ARBA" id="ARBA00023136"/>
    </source>
</evidence>
<dbReference type="PATRIC" id="fig|1367847.3.peg.4050"/>
<dbReference type="PANTHER" id="PTHR11562">
    <property type="entry name" value="CATION EFFLUX PROTEIN/ ZINC TRANSPORTER"/>
    <property type="match status" value="1"/>
</dbReference>
<organism evidence="9 10">
    <name type="scientific">Paracoccus aminophilus JCM 7686</name>
    <dbReference type="NCBI Taxonomy" id="1367847"/>
    <lineage>
        <taxon>Bacteria</taxon>
        <taxon>Pseudomonadati</taxon>
        <taxon>Pseudomonadota</taxon>
        <taxon>Alphaproteobacteria</taxon>
        <taxon>Rhodobacterales</taxon>
        <taxon>Paracoccaceae</taxon>
        <taxon>Paracoccus</taxon>
    </lineage>
</organism>
<keyword evidence="3" id="KW-0406">Ion transport</keyword>
<dbReference type="Proteomes" id="UP000015480">
    <property type="component" value="Plasmid pAMI5"/>
</dbReference>
<dbReference type="InterPro" id="IPR027469">
    <property type="entry name" value="Cation_efflux_TMD_sf"/>
</dbReference>
<dbReference type="Pfam" id="PF01545">
    <property type="entry name" value="Cation_efflux"/>
    <property type="match status" value="1"/>
</dbReference>
<evidence type="ECO:0000256" key="3">
    <source>
        <dbReference type="ARBA" id="ARBA00022906"/>
    </source>
</evidence>
<evidence type="ECO:0000259" key="8">
    <source>
        <dbReference type="Pfam" id="PF01545"/>
    </source>
</evidence>
<dbReference type="InterPro" id="IPR002524">
    <property type="entry name" value="Cation_efflux"/>
</dbReference>
<keyword evidence="3" id="KW-0813">Transport</keyword>
<feature type="transmembrane region" description="Helical" evidence="7">
    <location>
        <begin position="69"/>
        <end position="87"/>
    </location>
</feature>
<keyword evidence="3" id="KW-0862">Zinc</keyword>
<geneLocation type="plasmid" evidence="9 10">
    <name>pAMI5</name>
</geneLocation>
<sequence length="329" mass="35702">MQDHAQHPGGHDHDGGGHEEHDHDHTPIVTTENERKVLIALVITGSFMVVEVIGGYLSNSLALLADAGHMLTDTAALALSFFAFRIGRRAADGRRTFGYLRFEVIAAFINALALFAIVLWVAFEAWHRFSAPPEILAGPMMIVAVLGLLVNILVLRILQSGEHDHVNIQAASLHVLGDLLGSVGAIGAAVVIWLTGWTPIDPILSLVVSLLILRSAWFLAKRSLNILLEGAPEKLHPEALRSHILAGFASEVIEVDHIHIWQITDKRVLATLHVRPKELAPARDLGNRIAASLHETFAIEHATVALDWSGDGQSCSLTATSQRMEGRSA</sequence>
<feature type="transmembrane region" description="Helical" evidence="7">
    <location>
        <begin position="37"/>
        <end position="57"/>
    </location>
</feature>
<feature type="region of interest" description="Disordered" evidence="6">
    <location>
        <begin position="1"/>
        <end position="28"/>
    </location>
</feature>
<dbReference type="InterPro" id="IPR050681">
    <property type="entry name" value="CDF/SLC30A"/>
</dbReference>
<feature type="transmembrane region" description="Helical" evidence="7">
    <location>
        <begin position="99"/>
        <end position="123"/>
    </location>
</feature>
<proteinExistence type="predicted"/>
<evidence type="ECO:0000256" key="7">
    <source>
        <dbReference type="SAM" id="Phobius"/>
    </source>
</evidence>
<feature type="domain" description="Cation efflux protein transmembrane" evidence="8">
    <location>
        <begin position="37"/>
        <end position="228"/>
    </location>
</feature>
<dbReference type="PANTHER" id="PTHR11562:SF17">
    <property type="entry name" value="RE54080P-RELATED"/>
    <property type="match status" value="1"/>
</dbReference>
<evidence type="ECO:0000313" key="10">
    <source>
        <dbReference type="Proteomes" id="UP000015480"/>
    </source>
</evidence>
<dbReference type="SUPFAM" id="SSF161111">
    <property type="entry name" value="Cation efflux protein transmembrane domain-like"/>
    <property type="match status" value="1"/>
</dbReference>
<keyword evidence="10" id="KW-1185">Reference proteome</keyword>
<keyword evidence="2 7" id="KW-0812">Transmembrane</keyword>
<keyword evidence="4 7" id="KW-1133">Transmembrane helix</keyword>
<feature type="transmembrane region" description="Helical" evidence="7">
    <location>
        <begin position="135"/>
        <end position="158"/>
    </location>
</feature>
<dbReference type="OrthoDB" id="9809646at2"/>
<dbReference type="HOGENOM" id="CLU_013430_0_0_5"/>
<feature type="transmembrane region" description="Helical" evidence="7">
    <location>
        <begin position="203"/>
        <end position="220"/>
    </location>
</feature>
<dbReference type="RefSeq" id="WP_020952864.1">
    <property type="nucleotide sequence ID" value="NC_022043.1"/>
</dbReference>
<evidence type="ECO:0000256" key="4">
    <source>
        <dbReference type="ARBA" id="ARBA00022989"/>
    </source>
</evidence>
<dbReference type="EMBL" id="CP006653">
    <property type="protein sequence ID" value="AGT11092.1"/>
    <property type="molecule type" value="Genomic_DNA"/>
</dbReference>
<keyword evidence="9" id="KW-0614">Plasmid</keyword>
<evidence type="ECO:0000313" key="9">
    <source>
        <dbReference type="EMBL" id="AGT11092.1"/>
    </source>
</evidence>
<evidence type="ECO:0000256" key="2">
    <source>
        <dbReference type="ARBA" id="ARBA00022692"/>
    </source>
</evidence>
<dbReference type="InterPro" id="IPR058533">
    <property type="entry name" value="Cation_efflux_TM"/>
</dbReference>
<evidence type="ECO:0000256" key="1">
    <source>
        <dbReference type="ARBA" id="ARBA00004141"/>
    </source>
</evidence>
<name>S5Y0S3_PARAH</name>
<evidence type="ECO:0000256" key="6">
    <source>
        <dbReference type="SAM" id="MobiDB-lite"/>
    </source>
</evidence>
<reference evidence="9 10" key="1">
    <citation type="journal article" date="2014" name="BMC Genomics">
        <title>Architecture and functions of a multipartite genome of the methylotrophic bacterium Paracoccus aminophilus JCM 7686, containing primary and secondary chromids.</title>
        <authorList>
            <person name="Dziewit L."/>
            <person name="Czarnecki J."/>
            <person name="Wibberg D."/>
            <person name="Radlinska M."/>
            <person name="Mrozek P."/>
            <person name="Szymczak M."/>
            <person name="Schluter A."/>
            <person name="Puhler A."/>
            <person name="Bartosik D."/>
        </authorList>
    </citation>
    <scope>NUCLEOTIDE SEQUENCE [LARGE SCALE GENOMIC DNA]</scope>
    <source>
        <strain evidence="9">JCM 7686</strain>
        <plasmid evidence="10">Plasmid pAMI5</plasmid>
    </source>
</reference>